<protein>
    <submittedName>
        <fullName evidence="1">Uncharacterized protein</fullName>
    </submittedName>
</protein>
<dbReference type="AlphaFoldDB" id="A0A2C9VE60"/>
<gene>
    <name evidence="1" type="ORF">MANES_08G010400</name>
</gene>
<name>A0A2C9VE60_MANES</name>
<sequence>MPMHFLRHQTASPCPHSVSFGNTLNPQYSFFSLAYSFQSLAVDTNYLIPKHFLFNCEK</sequence>
<proteinExistence type="predicted"/>
<accession>A0A2C9VE60</accession>
<evidence type="ECO:0000313" key="1">
    <source>
        <dbReference type="EMBL" id="OAY42717.1"/>
    </source>
</evidence>
<dbReference type="EMBL" id="CM004394">
    <property type="protein sequence ID" value="OAY42717.1"/>
    <property type="molecule type" value="Genomic_DNA"/>
</dbReference>
<organism evidence="1">
    <name type="scientific">Manihot esculenta</name>
    <name type="common">Cassava</name>
    <name type="synonym">Jatropha manihot</name>
    <dbReference type="NCBI Taxonomy" id="3983"/>
    <lineage>
        <taxon>Eukaryota</taxon>
        <taxon>Viridiplantae</taxon>
        <taxon>Streptophyta</taxon>
        <taxon>Embryophyta</taxon>
        <taxon>Tracheophyta</taxon>
        <taxon>Spermatophyta</taxon>
        <taxon>Magnoliopsida</taxon>
        <taxon>eudicotyledons</taxon>
        <taxon>Gunneridae</taxon>
        <taxon>Pentapetalae</taxon>
        <taxon>rosids</taxon>
        <taxon>fabids</taxon>
        <taxon>Malpighiales</taxon>
        <taxon>Euphorbiaceae</taxon>
        <taxon>Crotonoideae</taxon>
        <taxon>Manihoteae</taxon>
        <taxon>Manihot</taxon>
    </lineage>
</organism>
<reference evidence="1" key="1">
    <citation type="submission" date="2016-02" db="EMBL/GenBank/DDBJ databases">
        <title>WGS assembly of Manihot esculenta.</title>
        <authorList>
            <person name="Bredeson J.V."/>
            <person name="Prochnik S.E."/>
            <person name="Lyons J.B."/>
            <person name="Schmutz J."/>
            <person name="Grimwood J."/>
            <person name="Vrebalov J."/>
            <person name="Bart R.S."/>
            <person name="Amuge T."/>
            <person name="Ferguson M.E."/>
            <person name="Green R."/>
            <person name="Putnam N."/>
            <person name="Stites J."/>
            <person name="Rounsley S."/>
            <person name="Rokhsar D.S."/>
        </authorList>
    </citation>
    <scope>NUCLEOTIDE SEQUENCE [LARGE SCALE GENOMIC DNA]</scope>
    <source>
        <tissue evidence="1">Leaf</tissue>
    </source>
</reference>